<dbReference type="InterPro" id="IPR056842">
    <property type="entry name" value="THADA-like_TPR_C"/>
</dbReference>
<evidence type="ECO:0000313" key="6">
    <source>
        <dbReference type="EMBL" id="KAK8386511.1"/>
    </source>
</evidence>
<dbReference type="GO" id="GO:0030488">
    <property type="term" value="P:tRNA methylation"/>
    <property type="evidence" value="ECO:0007669"/>
    <property type="project" value="TreeGrafter"/>
</dbReference>
<sequence length="727" mass="80486">MWKAVLPYKIIELCISHRDESVQEAAFSLLCESPKSTELPEAQDLELILDYCSIGFGANASRKSTALQVLELFQEIIVEGCAPVVRNSSPEGHLPMDLSPDSLESLRAALQASLGNQQRQEEITLSQDCRPEELVKAQAISAQMVLLCAWRSVKEVSLIFGELMHQVPLSYNGPSLLTIKDIEDIGQYFLSQLLETKHRGAFEQSYVGFGRICQRLWQCEEESLRKLPEKWLIEVLNSIQDSSDTRLCSTRRSAGVPFIIQAVLSSEPNVWGAACLKRTMTLLLKLASESQYEGSDARIHAFNILRSLYRDTRLGDHIILYVSDGVKAALRGYKSNAWAERNAASLLFASLVTRMLGVKQTQDDLSRKNAMSALVFFRRYPELFNFLKNELDAGAAEIKEGRLVPALFPTLLLLARLAPAPLEGRTSAVSMASFRPAILQCATSCVLQLRTLASHALVPLVAPSQLSQVLIYLIMSRVAHHHSEHPHLIPLLLHSITKAREEACSELQAAVIHLSSACISTLLSVTPAMHIQEEFDLWLDVIVEFSASDCDYDIRVAVTEGLTSILPSLFSHPCISSLARLKALEVVMVQLQDDSSEVQDIAAEGTTSLDTQDVCLNPPRAMQKVCSLIGTIRTPEALSLLVKLCLKEDTPEDFGLSQDDDRVFDKGEVNIYKETLWLARAAAHSLSNCLSADVNVVAESLKRSTIKGTLLNEIICDLSYKQPDDVK</sequence>
<feature type="domain" description="DUF2428" evidence="4">
    <location>
        <begin position="68"/>
        <end position="339"/>
    </location>
</feature>
<dbReference type="SUPFAM" id="SSF48371">
    <property type="entry name" value="ARM repeat"/>
    <property type="match status" value="1"/>
</dbReference>
<organism evidence="6 7">
    <name type="scientific">Scylla paramamosain</name>
    <name type="common">Mud crab</name>
    <dbReference type="NCBI Taxonomy" id="85552"/>
    <lineage>
        <taxon>Eukaryota</taxon>
        <taxon>Metazoa</taxon>
        <taxon>Ecdysozoa</taxon>
        <taxon>Arthropoda</taxon>
        <taxon>Crustacea</taxon>
        <taxon>Multicrustacea</taxon>
        <taxon>Malacostraca</taxon>
        <taxon>Eumalacostraca</taxon>
        <taxon>Eucarida</taxon>
        <taxon>Decapoda</taxon>
        <taxon>Pleocyemata</taxon>
        <taxon>Brachyura</taxon>
        <taxon>Eubrachyura</taxon>
        <taxon>Portunoidea</taxon>
        <taxon>Portunidae</taxon>
        <taxon>Portuninae</taxon>
        <taxon>Scylla</taxon>
    </lineage>
</organism>
<dbReference type="PANTHER" id="PTHR14387:SF7">
    <property type="entry name" value="THYROID ADENOMA-ASSOCIATED PROTEIN"/>
    <property type="match status" value="1"/>
</dbReference>
<evidence type="ECO:0000256" key="3">
    <source>
        <dbReference type="ARBA" id="ARBA00035698"/>
    </source>
</evidence>
<keyword evidence="7" id="KW-1185">Reference proteome</keyword>
<evidence type="ECO:0000256" key="1">
    <source>
        <dbReference type="ARBA" id="ARBA00010409"/>
    </source>
</evidence>
<reference evidence="6 7" key="1">
    <citation type="submission" date="2023-03" db="EMBL/GenBank/DDBJ databases">
        <title>High-quality genome of Scylla paramamosain provides insights in environmental adaptation.</title>
        <authorList>
            <person name="Zhang L."/>
        </authorList>
    </citation>
    <scope>NUCLEOTIDE SEQUENCE [LARGE SCALE GENOMIC DNA]</scope>
    <source>
        <strain evidence="6">LZ_2023a</strain>
        <tissue evidence="6">Muscle</tissue>
    </source>
</reference>
<dbReference type="GO" id="GO:0005829">
    <property type="term" value="C:cytosol"/>
    <property type="evidence" value="ECO:0007669"/>
    <property type="project" value="TreeGrafter"/>
</dbReference>
<evidence type="ECO:0000259" key="4">
    <source>
        <dbReference type="Pfam" id="PF10350"/>
    </source>
</evidence>
<dbReference type="InterPro" id="IPR016024">
    <property type="entry name" value="ARM-type_fold"/>
</dbReference>
<protein>
    <recommendedName>
        <fullName evidence="3">tRNA (32-2'-O)-methyltransferase regulator THADA</fullName>
    </recommendedName>
</protein>
<dbReference type="InterPro" id="IPR019442">
    <property type="entry name" value="THADA/TRM732_DUF2428"/>
</dbReference>
<dbReference type="EMBL" id="JARAKH010000031">
    <property type="protein sequence ID" value="KAK8386511.1"/>
    <property type="molecule type" value="Genomic_DNA"/>
</dbReference>
<keyword evidence="2" id="KW-0819">tRNA processing</keyword>
<comment type="similarity">
    <text evidence="1">Belongs to the THADA family.</text>
</comment>
<evidence type="ECO:0000313" key="7">
    <source>
        <dbReference type="Proteomes" id="UP001487740"/>
    </source>
</evidence>
<feature type="domain" description="tRNA (32-2'-O)-methyltransferase regulator THADA-like C-terminal TPR repeats region" evidence="5">
    <location>
        <begin position="341"/>
        <end position="477"/>
    </location>
</feature>
<accession>A0AAW0TIQ5</accession>
<gene>
    <name evidence="6" type="ORF">O3P69_010854</name>
</gene>
<dbReference type="PANTHER" id="PTHR14387">
    <property type="entry name" value="THADA/DEATH RECEPTOR INTERACTING PROTEIN"/>
    <property type="match status" value="1"/>
</dbReference>
<dbReference type="Proteomes" id="UP001487740">
    <property type="component" value="Unassembled WGS sequence"/>
</dbReference>
<name>A0AAW0TIQ5_SCYPA</name>
<dbReference type="Pfam" id="PF25151">
    <property type="entry name" value="TPR_Trm732_C"/>
    <property type="match status" value="1"/>
</dbReference>
<comment type="caution">
    <text evidence="6">The sequence shown here is derived from an EMBL/GenBank/DDBJ whole genome shotgun (WGS) entry which is preliminary data.</text>
</comment>
<evidence type="ECO:0000259" key="5">
    <source>
        <dbReference type="Pfam" id="PF25151"/>
    </source>
</evidence>
<dbReference type="InterPro" id="IPR051954">
    <property type="entry name" value="tRNA_methyltransferase_THADA"/>
</dbReference>
<evidence type="ECO:0000256" key="2">
    <source>
        <dbReference type="ARBA" id="ARBA00022694"/>
    </source>
</evidence>
<proteinExistence type="inferred from homology"/>
<dbReference type="Pfam" id="PF10350">
    <property type="entry name" value="DUF2428"/>
    <property type="match status" value="1"/>
</dbReference>
<dbReference type="AlphaFoldDB" id="A0AAW0TIQ5"/>